<accession>K1SFE9</accession>
<organism evidence="1">
    <name type="scientific">human gut metagenome</name>
    <dbReference type="NCBI Taxonomy" id="408170"/>
    <lineage>
        <taxon>unclassified sequences</taxon>
        <taxon>metagenomes</taxon>
        <taxon>organismal metagenomes</taxon>
    </lineage>
</organism>
<dbReference type="EMBL" id="AJWZ01009053">
    <property type="protein sequence ID" value="EKC52400.1"/>
    <property type="molecule type" value="Genomic_DNA"/>
</dbReference>
<feature type="non-terminal residue" evidence="1">
    <location>
        <position position="36"/>
    </location>
</feature>
<name>K1SFE9_9ZZZZ</name>
<sequence length="36" mass="3844">MAGTVSGGSQQQWLTRNSEMSNFEGVVWNNVLVGCG</sequence>
<comment type="caution">
    <text evidence="1">The sequence shown here is derived from an EMBL/GenBank/DDBJ whole genome shotgun (WGS) entry which is preliminary data.</text>
</comment>
<gene>
    <name evidence="1" type="ORF">OBE_13110</name>
</gene>
<evidence type="ECO:0000313" key="1">
    <source>
        <dbReference type="EMBL" id="EKC52400.1"/>
    </source>
</evidence>
<dbReference type="AlphaFoldDB" id="K1SFE9"/>
<protein>
    <submittedName>
        <fullName evidence="1">Uncharacterized protein</fullName>
    </submittedName>
</protein>
<proteinExistence type="predicted"/>
<reference evidence="1" key="1">
    <citation type="journal article" date="2013" name="Environ. Microbiol.">
        <title>Microbiota from the distal guts of lean and obese adolescents exhibit partial functional redundancy besides clear differences in community structure.</title>
        <authorList>
            <person name="Ferrer M."/>
            <person name="Ruiz A."/>
            <person name="Lanza F."/>
            <person name="Haange S.B."/>
            <person name="Oberbach A."/>
            <person name="Till H."/>
            <person name="Bargiela R."/>
            <person name="Campoy C."/>
            <person name="Segura M.T."/>
            <person name="Richter M."/>
            <person name="von Bergen M."/>
            <person name="Seifert J."/>
            <person name="Suarez A."/>
        </authorList>
    </citation>
    <scope>NUCLEOTIDE SEQUENCE</scope>
</reference>